<dbReference type="InterPro" id="IPR043202">
    <property type="entry name" value="Band-7_stomatin-like"/>
</dbReference>
<dbReference type="FunFam" id="3.30.479.30:FF:000004">
    <property type="entry name" value="Putative membrane protease family, stomatin"/>
    <property type="match status" value="1"/>
</dbReference>
<dbReference type="Gene3D" id="6.10.250.2090">
    <property type="match status" value="1"/>
</dbReference>
<dbReference type="SMART" id="SM00244">
    <property type="entry name" value="PHB"/>
    <property type="match status" value="1"/>
</dbReference>
<dbReference type="InterPro" id="IPR001972">
    <property type="entry name" value="Stomatin_HflK_fam"/>
</dbReference>
<feature type="domain" description="Band 7" evidence="5">
    <location>
        <begin position="20"/>
        <end position="178"/>
    </location>
</feature>
<name>A0A518C5X9_9BACT</name>
<dbReference type="PANTHER" id="PTHR10264">
    <property type="entry name" value="BAND 7 PROTEIN-RELATED"/>
    <property type="match status" value="1"/>
</dbReference>
<evidence type="ECO:0000256" key="1">
    <source>
        <dbReference type="ARBA" id="ARBA00004167"/>
    </source>
</evidence>
<dbReference type="Gene3D" id="3.30.479.30">
    <property type="entry name" value="Band 7 domain"/>
    <property type="match status" value="1"/>
</dbReference>
<dbReference type="AlphaFoldDB" id="A0A518C5X9"/>
<keyword evidence="4" id="KW-0472">Membrane</keyword>
<sequence length="276" mass="30926">MLPLQVTGIVVGIIVLYLLSCIRVLNEYERGVIFRLGRVLSKPKGPGLIFVFWPIDRMVRVSLRVIVHDVPSQDVITHDNVSVSVNAVLYYRVVDPMRAILEVEQFHFATSQLAQTTLRSVLGQAMLDELLAERDTINQRLQEIIDEHTDPWGVKVSLVEVKFVDLPEHMKRAMAKQAEAERERRAKVIHADGESQAATKLREAAETIEGHPMAMQMRFLQTLVEVGAENNTTLVFPVPLELASTFLNPSPNGNGKPRWDEPSPSHGKPVDTGALR</sequence>
<evidence type="ECO:0000256" key="2">
    <source>
        <dbReference type="ARBA" id="ARBA00008164"/>
    </source>
</evidence>
<dbReference type="Pfam" id="PF01145">
    <property type="entry name" value="Band_7"/>
    <property type="match status" value="1"/>
</dbReference>
<gene>
    <name evidence="6" type="primary">hflK_1</name>
    <name evidence="6" type="ORF">Pan97_16480</name>
</gene>
<feature type="region of interest" description="Disordered" evidence="3">
    <location>
        <begin position="247"/>
        <end position="276"/>
    </location>
</feature>
<evidence type="ECO:0000256" key="3">
    <source>
        <dbReference type="SAM" id="MobiDB-lite"/>
    </source>
</evidence>
<dbReference type="InterPro" id="IPR036013">
    <property type="entry name" value="Band_7/SPFH_dom_sf"/>
</dbReference>
<comment type="similarity">
    <text evidence="2">Belongs to the band 7/mec-2 family.</text>
</comment>
<dbReference type="PRINTS" id="PR00721">
    <property type="entry name" value="STOMATIN"/>
</dbReference>
<comment type="subcellular location">
    <subcellularLocation>
        <location evidence="1">Membrane</location>
        <topology evidence="1">Single-pass membrane protein</topology>
    </subcellularLocation>
</comment>
<dbReference type="GO" id="GO:0006508">
    <property type="term" value="P:proteolysis"/>
    <property type="evidence" value="ECO:0007669"/>
    <property type="project" value="UniProtKB-KW"/>
</dbReference>
<protein>
    <submittedName>
        <fullName evidence="6">Modulator of FtsH protease HflK</fullName>
    </submittedName>
</protein>
<dbReference type="KEGG" id="bvo:Pan97_16480"/>
<evidence type="ECO:0000313" key="6">
    <source>
        <dbReference type="EMBL" id="QDU74636.1"/>
    </source>
</evidence>
<keyword evidence="4" id="KW-1133">Transmembrane helix</keyword>
<keyword evidence="6" id="KW-0645">Protease</keyword>
<keyword evidence="7" id="KW-1185">Reference proteome</keyword>
<evidence type="ECO:0000313" key="7">
    <source>
        <dbReference type="Proteomes" id="UP000318626"/>
    </source>
</evidence>
<accession>A0A518C5X9</accession>
<organism evidence="6 7">
    <name type="scientific">Bremerella volcania</name>
    <dbReference type="NCBI Taxonomy" id="2527984"/>
    <lineage>
        <taxon>Bacteria</taxon>
        <taxon>Pseudomonadati</taxon>
        <taxon>Planctomycetota</taxon>
        <taxon>Planctomycetia</taxon>
        <taxon>Pirellulales</taxon>
        <taxon>Pirellulaceae</taxon>
        <taxon>Bremerella</taxon>
    </lineage>
</organism>
<dbReference type="GO" id="GO:0008233">
    <property type="term" value="F:peptidase activity"/>
    <property type="evidence" value="ECO:0007669"/>
    <property type="project" value="UniProtKB-KW"/>
</dbReference>
<dbReference type="GO" id="GO:0098552">
    <property type="term" value="C:side of membrane"/>
    <property type="evidence" value="ECO:0007669"/>
    <property type="project" value="UniProtKB-ARBA"/>
</dbReference>
<dbReference type="CDD" id="cd08826">
    <property type="entry name" value="SPFH_eoslipins_u1"/>
    <property type="match status" value="1"/>
</dbReference>
<dbReference type="EMBL" id="CP036289">
    <property type="protein sequence ID" value="QDU74636.1"/>
    <property type="molecule type" value="Genomic_DNA"/>
</dbReference>
<keyword evidence="6" id="KW-0378">Hydrolase</keyword>
<dbReference type="InterPro" id="IPR001107">
    <property type="entry name" value="Band_7"/>
</dbReference>
<evidence type="ECO:0000256" key="4">
    <source>
        <dbReference type="SAM" id="Phobius"/>
    </source>
</evidence>
<keyword evidence="4" id="KW-0812">Transmembrane</keyword>
<evidence type="ECO:0000259" key="5">
    <source>
        <dbReference type="SMART" id="SM00244"/>
    </source>
</evidence>
<dbReference type="SUPFAM" id="SSF117892">
    <property type="entry name" value="Band 7/SPFH domain"/>
    <property type="match status" value="1"/>
</dbReference>
<dbReference type="PANTHER" id="PTHR10264:SF19">
    <property type="entry name" value="AT06885P-RELATED"/>
    <property type="match status" value="1"/>
</dbReference>
<dbReference type="GO" id="GO:0005886">
    <property type="term" value="C:plasma membrane"/>
    <property type="evidence" value="ECO:0007669"/>
    <property type="project" value="InterPro"/>
</dbReference>
<dbReference type="OrthoDB" id="9809197at2"/>
<proteinExistence type="inferred from homology"/>
<feature type="transmembrane region" description="Helical" evidence="4">
    <location>
        <begin position="6"/>
        <end position="25"/>
    </location>
</feature>
<reference evidence="7" key="1">
    <citation type="submission" date="2019-02" db="EMBL/GenBank/DDBJ databases">
        <title>Deep-cultivation of Planctomycetes and their phenomic and genomic characterization uncovers novel biology.</title>
        <authorList>
            <person name="Wiegand S."/>
            <person name="Jogler M."/>
            <person name="Boedeker C."/>
            <person name="Pinto D."/>
            <person name="Vollmers J."/>
            <person name="Rivas-Marin E."/>
            <person name="Kohn T."/>
            <person name="Peeters S.H."/>
            <person name="Heuer A."/>
            <person name="Rast P."/>
            <person name="Oberbeckmann S."/>
            <person name="Bunk B."/>
            <person name="Jeske O."/>
            <person name="Meyerdierks A."/>
            <person name="Storesund J.E."/>
            <person name="Kallscheuer N."/>
            <person name="Luecker S."/>
            <person name="Lage O.M."/>
            <person name="Pohl T."/>
            <person name="Merkel B.J."/>
            <person name="Hornburger P."/>
            <person name="Mueller R.-W."/>
            <person name="Bruemmer F."/>
            <person name="Labrenz M."/>
            <person name="Spormann A.M."/>
            <person name="Op den Camp H."/>
            <person name="Overmann J."/>
            <person name="Amann R."/>
            <person name="Jetten M.S.M."/>
            <person name="Mascher T."/>
            <person name="Medema M.H."/>
            <person name="Devos D.P."/>
            <person name="Kaster A.-K."/>
            <person name="Ovreas L."/>
            <person name="Rohde M."/>
            <person name="Galperin M.Y."/>
            <person name="Jogler C."/>
        </authorList>
    </citation>
    <scope>NUCLEOTIDE SEQUENCE [LARGE SCALE GENOMIC DNA]</scope>
    <source>
        <strain evidence="7">Pan97</strain>
    </source>
</reference>
<dbReference type="Proteomes" id="UP000318626">
    <property type="component" value="Chromosome"/>
</dbReference>
<dbReference type="RefSeq" id="WP_144971580.1">
    <property type="nucleotide sequence ID" value="NZ_CP036289.1"/>
</dbReference>